<feature type="chain" id="PRO_5045171252" evidence="1">
    <location>
        <begin position="27"/>
        <end position="507"/>
    </location>
</feature>
<dbReference type="Gene3D" id="1.25.40.10">
    <property type="entry name" value="Tetratricopeptide repeat domain"/>
    <property type="match status" value="1"/>
</dbReference>
<dbReference type="SUPFAM" id="SSF81901">
    <property type="entry name" value="HCP-like"/>
    <property type="match status" value="1"/>
</dbReference>
<evidence type="ECO:0000313" key="4">
    <source>
        <dbReference type="Proteomes" id="UP001069802"/>
    </source>
</evidence>
<evidence type="ECO:0000256" key="1">
    <source>
        <dbReference type="SAM" id="SignalP"/>
    </source>
</evidence>
<dbReference type="InterPro" id="IPR002477">
    <property type="entry name" value="Peptidoglycan-bd-like"/>
</dbReference>
<gene>
    <name evidence="3" type="ORF">O4H49_09305</name>
</gene>
<dbReference type="InterPro" id="IPR006597">
    <property type="entry name" value="Sel1-like"/>
</dbReference>
<protein>
    <submittedName>
        <fullName evidence="3">SEL1-like repeat protein</fullName>
    </submittedName>
</protein>
<evidence type="ECO:0000313" key="3">
    <source>
        <dbReference type="EMBL" id="MCZ4280972.1"/>
    </source>
</evidence>
<feature type="domain" description="Peptidoglycan binding-like" evidence="2">
    <location>
        <begin position="163"/>
        <end position="215"/>
    </location>
</feature>
<dbReference type="InterPro" id="IPR036365">
    <property type="entry name" value="PGBD-like_sf"/>
</dbReference>
<dbReference type="EMBL" id="JAPWGY010000003">
    <property type="protein sequence ID" value="MCZ4280972.1"/>
    <property type="molecule type" value="Genomic_DNA"/>
</dbReference>
<proteinExistence type="predicted"/>
<dbReference type="InterPro" id="IPR011990">
    <property type="entry name" value="TPR-like_helical_dom_sf"/>
</dbReference>
<name>A0ABT4LIP0_9PROT</name>
<evidence type="ECO:0000259" key="2">
    <source>
        <dbReference type="Pfam" id="PF01471"/>
    </source>
</evidence>
<keyword evidence="4" id="KW-1185">Reference proteome</keyword>
<keyword evidence="1" id="KW-0732">Signal</keyword>
<dbReference type="SUPFAM" id="SSF47090">
    <property type="entry name" value="PGBD-like"/>
    <property type="match status" value="1"/>
</dbReference>
<reference evidence="3" key="1">
    <citation type="submission" date="2022-12" db="EMBL/GenBank/DDBJ databases">
        <title>Bacterial isolates from different developmental stages of Nematostella vectensis.</title>
        <authorList>
            <person name="Fraune S."/>
        </authorList>
    </citation>
    <scope>NUCLEOTIDE SEQUENCE</scope>
    <source>
        <strain evidence="3">G21630-S1</strain>
    </source>
</reference>
<dbReference type="SMART" id="SM00671">
    <property type="entry name" value="SEL1"/>
    <property type="match status" value="1"/>
</dbReference>
<feature type="signal peptide" evidence="1">
    <location>
        <begin position="1"/>
        <end position="26"/>
    </location>
</feature>
<dbReference type="Proteomes" id="UP001069802">
    <property type="component" value="Unassembled WGS sequence"/>
</dbReference>
<organism evidence="3 4">
    <name type="scientific">Kiloniella laminariae</name>
    <dbReference type="NCBI Taxonomy" id="454162"/>
    <lineage>
        <taxon>Bacteria</taxon>
        <taxon>Pseudomonadati</taxon>
        <taxon>Pseudomonadota</taxon>
        <taxon>Alphaproteobacteria</taxon>
        <taxon>Rhodospirillales</taxon>
        <taxon>Kiloniellaceae</taxon>
        <taxon>Kiloniella</taxon>
    </lineage>
</organism>
<dbReference type="Pfam" id="PF01471">
    <property type="entry name" value="PG_binding_1"/>
    <property type="match status" value="1"/>
</dbReference>
<dbReference type="Gene3D" id="1.10.101.10">
    <property type="entry name" value="PGBD-like superfamily/PGBD"/>
    <property type="match status" value="1"/>
</dbReference>
<dbReference type="Pfam" id="PF08238">
    <property type="entry name" value="Sel1"/>
    <property type="match status" value="1"/>
</dbReference>
<accession>A0ABT4LIP0</accession>
<dbReference type="RefSeq" id="WP_269423158.1">
    <property type="nucleotide sequence ID" value="NZ_JAPWGY010000003.1"/>
</dbReference>
<comment type="caution">
    <text evidence="3">The sequence shown here is derived from an EMBL/GenBank/DDBJ whole genome shotgun (WGS) entry which is preliminary data.</text>
</comment>
<sequence length="507" mass="55335">MKTFRQLCATAVMILGILLVSFPASAQNFEEAMGHFENGDYAVAYQGFSASAATGHRDAQFMLGYVYSKGFGAPQDYVEAHKWFNLAAAQGDREAGRARDKLVAAMTAEQVSLAQKLAQEWKAVTLDEAGKSSKNTDTAATTEDEPVLVWSAPPGESTPLDREEKRTLQSLLKALGYDPGPLDGLPGDRTRQAIRSYQADFGLEIDGLVQRALLDELRSRNQGKISSETEVPSSSKATFEAVDKEKILVDQLRKLVNDGSKTALPEEVYQQRISALLQEYDRPWSLRVFFDNFIDGDFVQNPEWSVESGDFEVRSRDYLFTSVPVPRTSSSSGETSTGEKSTTQKAVGLFSGIFSKALQPEERVGQYTGYAEIYNASPIPGSFSVRINLNGLLDGGRLVTGVYQGGARINGYKLAYQTGATSRIELLATTSSGQETIGSIALAESLTGIGHSLEFNRNREGLMDVVLDDQKLFSVTDTRLAGDFDGLLIGNHAGDFRIVEIEVYGEP</sequence>
<dbReference type="InterPro" id="IPR036366">
    <property type="entry name" value="PGBDSf"/>
</dbReference>